<accession>A0A368GPP7</accession>
<comment type="caution">
    <text evidence="9">The sequence shown here is derived from an EMBL/GenBank/DDBJ whole genome shotgun (WGS) entry which is preliminary data.</text>
</comment>
<dbReference type="STRING" id="29170.A0A368GPP7"/>
<evidence type="ECO:0000256" key="2">
    <source>
        <dbReference type="ARBA" id="ARBA00022490"/>
    </source>
</evidence>
<sequence length="380" mass="41722">GVTCQCKPLCFCEPGTVCQCKPGQEGCQCPIVLPEGQEEAHHECKCQPGEPCTCEPEDEKPMCHCQPGTTCECKEGKEGCKCHICTCDPGTVCKCKGGRPVCRCDPSAVCRCQAGKEGCQCRIDAKCQCKPLCSCEPGTICQCMPDKEGCKCPVCSCNPGTICVCRSGKPGCLCDPTASCQCKAGQEGCKCKIGAVCKCKAAEDDKKSDYCPSGGGGGTIPTTSATDIKGIDRQKEPNPMETDDFHKLRDDTVTLDPLVNIHEIIFRPLDKLVFNAPFDFDNITYHMTVLNNTVHPIAFAIKGNCIPRVIAYPPYGILKSKEKIPVAITMRKFDHERYGKKDRIVYEWVLLKQYEEKFRPDMLKSNGIVRRKNILVQYNG</sequence>
<dbReference type="PANTHER" id="PTHR22920">
    <property type="entry name" value="MAJOR SPERM PROTEIN"/>
    <property type="match status" value="1"/>
</dbReference>
<dbReference type="GO" id="GO:0031143">
    <property type="term" value="C:pseudopodium"/>
    <property type="evidence" value="ECO:0007669"/>
    <property type="project" value="UniProtKB-SubCell"/>
</dbReference>
<gene>
    <name evidence="9" type="ORF">ANCCAN_07647</name>
</gene>
<dbReference type="InterPro" id="IPR013783">
    <property type="entry name" value="Ig-like_fold"/>
</dbReference>
<keyword evidence="3 7" id="KW-0206">Cytoskeleton</keyword>
<proteinExistence type="predicted"/>
<dbReference type="Pfam" id="PF00635">
    <property type="entry name" value="Motile_Sperm"/>
    <property type="match status" value="1"/>
</dbReference>
<dbReference type="EMBL" id="JOJR01000081">
    <property type="protein sequence ID" value="RCN46353.1"/>
    <property type="molecule type" value="Genomic_DNA"/>
</dbReference>
<evidence type="ECO:0000313" key="9">
    <source>
        <dbReference type="EMBL" id="RCN46353.1"/>
    </source>
</evidence>
<feature type="non-terminal residue" evidence="9">
    <location>
        <position position="1"/>
    </location>
</feature>
<evidence type="ECO:0000256" key="7">
    <source>
        <dbReference type="RuleBase" id="RU003425"/>
    </source>
</evidence>
<evidence type="ECO:0000256" key="5">
    <source>
        <dbReference type="ARBA" id="ARBA00037744"/>
    </source>
</evidence>
<organism evidence="9 10">
    <name type="scientific">Ancylostoma caninum</name>
    <name type="common">Dog hookworm</name>
    <dbReference type="NCBI Taxonomy" id="29170"/>
    <lineage>
        <taxon>Eukaryota</taxon>
        <taxon>Metazoa</taxon>
        <taxon>Ecdysozoa</taxon>
        <taxon>Nematoda</taxon>
        <taxon>Chromadorea</taxon>
        <taxon>Rhabditida</taxon>
        <taxon>Rhabditina</taxon>
        <taxon>Rhabditomorpha</taxon>
        <taxon>Strongyloidea</taxon>
        <taxon>Ancylostomatidae</taxon>
        <taxon>Ancylostomatinae</taxon>
        <taxon>Ancylostoma</taxon>
    </lineage>
</organism>
<dbReference type="SUPFAM" id="SSF49354">
    <property type="entry name" value="PapD-like"/>
    <property type="match status" value="1"/>
</dbReference>
<dbReference type="InterPro" id="IPR000535">
    <property type="entry name" value="MSP_dom"/>
</dbReference>
<evidence type="ECO:0000256" key="6">
    <source>
        <dbReference type="ARBA" id="ARBA00037818"/>
    </source>
</evidence>
<dbReference type="OrthoDB" id="5784816at2759"/>
<dbReference type="Gene3D" id="2.60.40.10">
    <property type="entry name" value="Immunoglobulins"/>
    <property type="match status" value="1"/>
</dbReference>
<evidence type="ECO:0000313" key="10">
    <source>
        <dbReference type="Proteomes" id="UP000252519"/>
    </source>
</evidence>
<keyword evidence="2" id="KW-0963">Cytoplasm</keyword>
<dbReference type="PROSITE" id="PS50202">
    <property type="entry name" value="MSP"/>
    <property type="match status" value="1"/>
</dbReference>
<keyword evidence="10" id="KW-1185">Reference proteome</keyword>
<keyword evidence="4" id="KW-0966">Cell projection</keyword>
<dbReference type="GO" id="GO:0005856">
    <property type="term" value="C:cytoskeleton"/>
    <property type="evidence" value="ECO:0007669"/>
    <property type="project" value="UniProtKB-SubCell"/>
</dbReference>
<evidence type="ECO:0000256" key="4">
    <source>
        <dbReference type="ARBA" id="ARBA00023273"/>
    </source>
</evidence>
<dbReference type="AlphaFoldDB" id="A0A368GPP7"/>
<dbReference type="InterPro" id="IPR051155">
    <property type="entry name" value="Nematode_MSP"/>
</dbReference>
<dbReference type="InterPro" id="IPR008962">
    <property type="entry name" value="PapD-like_sf"/>
</dbReference>
<feature type="domain" description="MSP" evidence="8">
    <location>
        <begin position="263"/>
        <end position="379"/>
    </location>
</feature>
<evidence type="ECO:0000259" key="8">
    <source>
        <dbReference type="PROSITE" id="PS50202"/>
    </source>
</evidence>
<comment type="subcellular location">
    <subcellularLocation>
        <location evidence="6">Cell projection</location>
        <location evidence="6">Pseudopodium</location>
    </subcellularLocation>
    <subcellularLocation>
        <location evidence="1">Cytoplasm</location>
        <location evidence="1">Cytoskeleton</location>
    </subcellularLocation>
</comment>
<protein>
    <recommendedName>
        <fullName evidence="7">Major sperm protein</fullName>
    </recommendedName>
</protein>
<evidence type="ECO:0000256" key="1">
    <source>
        <dbReference type="ARBA" id="ARBA00004245"/>
    </source>
</evidence>
<evidence type="ECO:0000256" key="3">
    <source>
        <dbReference type="ARBA" id="ARBA00023212"/>
    </source>
</evidence>
<reference evidence="9 10" key="1">
    <citation type="submission" date="2014-10" db="EMBL/GenBank/DDBJ databases">
        <title>Draft genome of the hookworm Ancylostoma caninum.</title>
        <authorList>
            <person name="Mitreva M."/>
        </authorList>
    </citation>
    <scope>NUCLEOTIDE SEQUENCE [LARGE SCALE GENOMIC DNA]</scope>
    <source>
        <strain evidence="9 10">Baltimore</strain>
    </source>
</reference>
<dbReference type="PANTHER" id="PTHR22920:SF21">
    <property type="entry name" value="MAJOR SPERM PROTEIN"/>
    <property type="match status" value="1"/>
</dbReference>
<dbReference type="Proteomes" id="UP000252519">
    <property type="component" value="Unassembled WGS sequence"/>
</dbReference>
<comment type="function">
    <text evidence="5 7">Central component in molecular interactions underlying sperm crawling. Forms an extensive filament system that extends from sperm villipoda, along the leading edge of the pseudopod.</text>
</comment>
<name>A0A368GPP7_ANCCA</name>